<comment type="caution">
    <text evidence="6">The sequence shown here is derived from an EMBL/GenBank/DDBJ whole genome shotgun (WGS) entry which is preliminary data.</text>
</comment>
<accession>A0A150PSQ3</accession>
<organism evidence="6 7">
    <name type="scientific">Sorangium cellulosum</name>
    <name type="common">Polyangium cellulosum</name>
    <dbReference type="NCBI Taxonomy" id="56"/>
    <lineage>
        <taxon>Bacteria</taxon>
        <taxon>Pseudomonadati</taxon>
        <taxon>Myxococcota</taxon>
        <taxon>Polyangia</taxon>
        <taxon>Polyangiales</taxon>
        <taxon>Polyangiaceae</taxon>
        <taxon>Sorangium</taxon>
    </lineage>
</organism>
<dbReference type="CDD" id="cd00002">
    <property type="entry name" value="YbaK_deacylase"/>
    <property type="match status" value="1"/>
</dbReference>
<feature type="domain" description="YbaK/aminoacyl-tRNA synthetase-associated" evidence="5">
    <location>
        <begin position="31"/>
        <end position="146"/>
    </location>
</feature>
<dbReference type="EC" id="4.2.-.-" evidence="4"/>
<protein>
    <recommendedName>
        <fullName evidence="4">Cys-tRNA(Pro)/Cys-tRNA(Cys) deacylase</fullName>
        <ecNumber evidence="4">4.2.-.-</ecNumber>
    </recommendedName>
</protein>
<dbReference type="NCBIfam" id="TIGR00011">
    <property type="entry name" value="YbaK_EbsC"/>
    <property type="match status" value="1"/>
</dbReference>
<evidence type="ECO:0000256" key="1">
    <source>
        <dbReference type="ARBA" id="ARBA00009798"/>
    </source>
</evidence>
<dbReference type="GO" id="GO:0016829">
    <property type="term" value="F:lyase activity"/>
    <property type="evidence" value="ECO:0007669"/>
    <property type="project" value="UniProtKB-KW"/>
</dbReference>
<dbReference type="EMBL" id="JELY01000633">
    <property type="protein sequence ID" value="KYF58682.1"/>
    <property type="molecule type" value="Genomic_DNA"/>
</dbReference>
<name>A0A150PSQ3_SORCE</name>
<dbReference type="PANTHER" id="PTHR30411">
    <property type="entry name" value="CYTOPLASMIC PROTEIN"/>
    <property type="match status" value="1"/>
</dbReference>
<keyword evidence="2 4" id="KW-0648">Protein biosynthesis</keyword>
<dbReference type="PANTHER" id="PTHR30411:SF0">
    <property type="entry name" value="CYS-TRNA(PRO)_CYS-TRNA(CYS) DEACYLASE YBAK"/>
    <property type="match status" value="1"/>
</dbReference>
<comment type="similarity">
    <text evidence="1 4">Belongs to the prolyl-tRNA editing family. YbaK/EbsC subfamily.</text>
</comment>
<dbReference type="GO" id="GO:0002161">
    <property type="term" value="F:aminoacyl-tRNA deacylase activity"/>
    <property type="evidence" value="ECO:0007669"/>
    <property type="project" value="InterPro"/>
</dbReference>
<dbReference type="GO" id="GO:0006412">
    <property type="term" value="P:translation"/>
    <property type="evidence" value="ECO:0007669"/>
    <property type="project" value="UniProtKB-KW"/>
</dbReference>
<evidence type="ECO:0000259" key="5">
    <source>
        <dbReference type="Pfam" id="PF04073"/>
    </source>
</evidence>
<dbReference type="Pfam" id="PF04073">
    <property type="entry name" value="tRNA_edit"/>
    <property type="match status" value="1"/>
</dbReference>
<evidence type="ECO:0000256" key="3">
    <source>
        <dbReference type="ARBA" id="ARBA00023239"/>
    </source>
</evidence>
<dbReference type="InterPro" id="IPR036754">
    <property type="entry name" value="YbaK/aa-tRNA-synt-asso_dom_sf"/>
</dbReference>
<dbReference type="SUPFAM" id="SSF55826">
    <property type="entry name" value="YbaK/ProRS associated domain"/>
    <property type="match status" value="1"/>
</dbReference>
<dbReference type="PIRSF" id="PIRSF006181">
    <property type="entry name" value="EbsC_YbaK"/>
    <property type="match status" value="1"/>
</dbReference>
<reference evidence="6 7" key="1">
    <citation type="submission" date="2014-02" db="EMBL/GenBank/DDBJ databases">
        <title>The small core and large imbalanced accessory genome model reveals a collaborative survival strategy of Sorangium cellulosum strains in nature.</title>
        <authorList>
            <person name="Han K."/>
            <person name="Peng R."/>
            <person name="Blom J."/>
            <person name="Li Y.-Z."/>
        </authorList>
    </citation>
    <scope>NUCLEOTIDE SEQUENCE [LARGE SCALE GENOMIC DNA]</scope>
    <source>
        <strain evidence="6 7">So0157-25</strain>
    </source>
</reference>
<evidence type="ECO:0000313" key="7">
    <source>
        <dbReference type="Proteomes" id="UP000075420"/>
    </source>
</evidence>
<evidence type="ECO:0000313" key="6">
    <source>
        <dbReference type="EMBL" id="KYF58682.1"/>
    </source>
</evidence>
<gene>
    <name evidence="6" type="ORF">BE08_01285</name>
</gene>
<evidence type="ECO:0000256" key="2">
    <source>
        <dbReference type="ARBA" id="ARBA00022917"/>
    </source>
</evidence>
<proteinExistence type="inferred from homology"/>
<dbReference type="InterPro" id="IPR004369">
    <property type="entry name" value="Prolyl-tRNA_editing_YbaK/EbsC"/>
</dbReference>
<dbReference type="InterPro" id="IPR007214">
    <property type="entry name" value="YbaK/aa-tRNA-synth-assoc-dom"/>
</dbReference>
<dbReference type="Gene3D" id="3.90.960.10">
    <property type="entry name" value="YbaK/aminoacyl-tRNA synthetase-associated domain"/>
    <property type="match status" value="1"/>
</dbReference>
<dbReference type="AlphaFoldDB" id="A0A150PSQ3"/>
<evidence type="ECO:0000256" key="4">
    <source>
        <dbReference type="PIRNR" id="PIRNR006181"/>
    </source>
</evidence>
<sequence length="163" mass="17278">MTTKTNAARILDGLGIRYELRSYEVDPSDLTAGTVARKIGLPPEQVWKTLVARGDRHGACFAVVPGNAQLDLKAMARLTGDRKVDTVPLKEVQPLTGYVRGGVTALGAKKAYPVYADETIELFDVVSISAGVRGTQILLSPADYLRATRATVGAIAAPGGEPE</sequence>
<dbReference type="Proteomes" id="UP000075420">
    <property type="component" value="Unassembled WGS sequence"/>
</dbReference>
<keyword evidence="3 4" id="KW-0456">Lyase</keyword>